<evidence type="ECO:0000256" key="7">
    <source>
        <dbReference type="RuleBase" id="RU365095"/>
    </source>
</evidence>
<dbReference type="GO" id="GO:0017057">
    <property type="term" value="F:6-phosphogluconolactonase activity"/>
    <property type="evidence" value="ECO:0007669"/>
    <property type="project" value="UniProtKB-EC"/>
</dbReference>
<dbReference type="GO" id="GO:0005737">
    <property type="term" value="C:cytoplasm"/>
    <property type="evidence" value="ECO:0007669"/>
    <property type="project" value="UniProtKB-SubCell"/>
</dbReference>
<dbReference type="FunFam" id="3.40.50.1360:FF:000005">
    <property type="entry name" value="6-phosphogluconolactonase"/>
    <property type="match status" value="1"/>
</dbReference>
<dbReference type="VEuPathDB" id="FungiDB:DIURU_001127"/>
<dbReference type="Gene3D" id="3.40.50.1360">
    <property type="match status" value="1"/>
</dbReference>
<comment type="catalytic activity">
    <reaction evidence="1">
        <text>6-phospho-D-glucono-1,5-lactone + H2O = 6-phospho-D-gluconate + H(+)</text>
        <dbReference type="Rhea" id="RHEA:12556"/>
        <dbReference type="ChEBI" id="CHEBI:15377"/>
        <dbReference type="ChEBI" id="CHEBI:15378"/>
        <dbReference type="ChEBI" id="CHEBI:57955"/>
        <dbReference type="ChEBI" id="CHEBI:58759"/>
        <dbReference type="EC" id="3.1.1.31"/>
    </reaction>
</comment>
<name>A0A642V014_DIURU</name>
<protein>
    <recommendedName>
        <fullName evidence="7">6-phosphogluconolactonase-like protein</fullName>
    </recommendedName>
</protein>
<dbReference type="GO" id="GO:0006098">
    <property type="term" value="P:pentose-phosphate shunt"/>
    <property type="evidence" value="ECO:0007669"/>
    <property type="project" value="InterPro"/>
</dbReference>
<comment type="caution">
    <text evidence="9">The sequence shown here is derived from an EMBL/GenBank/DDBJ whole genome shotgun (WGS) entry which is preliminary data.</text>
</comment>
<dbReference type="InterPro" id="IPR005900">
    <property type="entry name" value="6-phosphogluconolactonase_DevB"/>
</dbReference>
<comment type="pathway">
    <text evidence="3">Carbohydrate degradation; pentose phosphate pathway; D-ribulose 5-phosphate from D-glucose 6-phosphate (oxidative stage): step 2/3.</text>
</comment>
<keyword evidence="5" id="KW-0963">Cytoplasm</keyword>
<reference evidence="9 10" key="1">
    <citation type="submission" date="2019-07" db="EMBL/GenBank/DDBJ databases">
        <title>Genome assembly of two rare yeast pathogens: Diutina rugosa and Trichomonascus ciferrii.</title>
        <authorList>
            <person name="Mixao V."/>
            <person name="Saus E."/>
            <person name="Hansen A."/>
            <person name="Lass-Flor C."/>
            <person name="Gabaldon T."/>
        </authorList>
    </citation>
    <scope>NUCLEOTIDE SEQUENCE [LARGE SCALE GENOMIC DNA]</scope>
    <source>
        <strain evidence="9 10">CBS 613</strain>
    </source>
</reference>
<dbReference type="PANTHER" id="PTHR11054">
    <property type="entry name" value="6-PHOSPHOGLUCONOLACTONASE"/>
    <property type="match status" value="1"/>
</dbReference>
<evidence type="ECO:0000256" key="6">
    <source>
        <dbReference type="ARBA" id="ARBA00022801"/>
    </source>
</evidence>
<gene>
    <name evidence="9" type="ORF">DIURU_001127</name>
</gene>
<evidence type="ECO:0000256" key="5">
    <source>
        <dbReference type="ARBA" id="ARBA00022490"/>
    </source>
</evidence>
<feature type="domain" description="Glucosamine/galactosamine-6-phosphate isomerase" evidence="8">
    <location>
        <begin position="9"/>
        <end position="236"/>
    </location>
</feature>
<dbReference type="PANTHER" id="PTHR11054:SF24">
    <property type="entry name" value="6-PHOSPHOGLUCONOLACTONASE 3-RELATED"/>
    <property type="match status" value="1"/>
</dbReference>
<sequence length="253" mass="28087">MVNVYAYDKPQEIAAGLGKYILKQQKYSIQESEQFTVAVSGGSLPKMLKRALVDNKEVADDIEWAQWVIYFVDERLVPLDHADSNYSELNKELLRHLKNPPKVVPIAASKVTGKDGQVDGADLEKDKEIAKDYAAVLPDEINLGLLGVGPDGHTCSLFPDADTLKVKDEDVVAIHDSPKPPPRRVTFTLPRLRKVESLAFVAEGEGKKEALAEIFNNPRSGLPAQVVNNNHEDVSWFVDNKALQDTNIHTSKY</sequence>
<dbReference type="OrthoDB" id="432544at2759"/>
<evidence type="ECO:0000256" key="3">
    <source>
        <dbReference type="ARBA" id="ARBA00004961"/>
    </source>
</evidence>
<dbReference type="CDD" id="cd01400">
    <property type="entry name" value="6PGL"/>
    <property type="match status" value="1"/>
</dbReference>
<dbReference type="AlphaFoldDB" id="A0A642V014"/>
<dbReference type="InterPro" id="IPR039104">
    <property type="entry name" value="6PGL"/>
</dbReference>
<dbReference type="SUPFAM" id="SSF100950">
    <property type="entry name" value="NagB/RpiA/CoA transferase-like"/>
    <property type="match status" value="1"/>
</dbReference>
<evidence type="ECO:0000313" key="10">
    <source>
        <dbReference type="Proteomes" id="UP000449547"/>
    </source>
</evidence>
<evidence type="ECO:0000256" key="4">
    <source>
        <dbReference type="ARBA" id="ARBA00010662"/>
    </source>
</evidence>
<dbReference type="GeneID" id="54779780"/>
<comment type="subcellular location">
    <subcellularLocation>
        <location evidence="2">Cytoplasm</location>
    </subcellularLocation>
</comment>
<dbReference type="InterPro" id="IPR006148">
    <property type="entry name" value="Glc/Gal-6P_isomerase"/>
</dbReference>
<evidence type="ECO:0000256" key="1">
    <source>
        <dbReference type="ARBA" id="ARBA00000832"/>
    </source>
</evidence>
<keyword evidence="6" id="KW-0378">Hydrolase</keyword>
<dbReference type="NCBIfam" id="TIGR01198">
    <property type="entry name" value="pgl"/>
    <property type="match status" value="1"/>
</dbReference>
<dbReference type="EMBL" id="SWFT01000036">
    <property type="protein sequence ID" value="KAA8906185.1"/>
    <property type="molecule type" value="Genomic_DNA"/>
</dbReference>
<dbReference type="Proteomes" id="UP000449547">
    <property type="component" value="Unassembled WGS sequence"/>
</dbReference>
<dbReference type="InterPro" id="IPR037171">
    <property type="entry name" value="NagB/RpiA_transferase-like"/>
</dbReference>
<comment type="similarity">
    <text evidence="4 7">Belongs to the glucosamine/galactosamine-6-phosphate isomerase family. 6-phosphogluconolactonase subfamily.</text>
</comment>
<evidence type="ECO:0000313" key="9">
    <source>
        <dbReference type="EMBL" id="KAA8906185.1"/>
    </source>
</evidence>
<evidence type="ECO:0000259" key="8">
    <source>
        <dbReference type="Pfam" id="PF01182"/>
    </source>
</evidence>
<evidence type="ECO:0000256" key="2">
    <source>
        <dbReference type="ARBA" id="ARBA00004496"/>
    </source>
</evidence>
<proteinExistence type="inferred from homology"/>
<dbReference type="Pfam" id="PF01182">
    <property type="entry name" value="Glucosamine_iso"/>
    <property type="match status" value="1"/>
</dbReference>
<dbReference type="OMA" id="SKQPIMH"/>
<organism evidence="9 10">
    <name type="scientific">Diutina rugosa</name>
    <name type="common">Yeast</name>
    <name type="synonym">Candida rugosa</name>
    <dbReference type="NCBI Taxonomy" id="5481"/>
    <lineage>
        <taxon>Eukaryota</taxon>
        <taxon>Fungi</taxon>
        <taxon>Dikarya</taxon>
        <taxon>Ascomycota</taxon>
        <taxon>Saccharomycotina</taxon>
        <taxon>Pichiomycetes</taxon>
        <taxon>Debaryomycetaceae</taxon>
        <taxon>Diutina</taxon>
    </lineage>
</organism>
<accession>A0A642V014</accession>
<keyword evidence="10" id="KW-1185">Reference proteome</keyword>
<dbReference type="GO" id="GO:0005975">
    <property type="term" value="P:carbohydrate metabolic process"/>
    <property type="evidence" value="ECO:0007669"/>
    <property type="project" value="InterPro"/>
</dbReference>
<dbReference type="RefSeq" id="XP_034014005.1">
    <property type="nucleotide sequence ID" value="XM_034153637.1"/>
</dbReference>